<dbReference type="Proteomes" id="UP000075787">
    <property type="component" value="Unassembled WGS sequence"/>
</dbReference>
<accession>A0A162KB74</accession>
<dbReference type="OrthoDB" id="8667190at2"/>
<reference evidence="1 2" key="1">
    <citation type="submission" date="2015-12" db="EMBL/GenBank/DDBJ databases">
        <title>Genome sequence of Tistrella mobilis MCCC 1A02139.</title>
        <authorList>
            <person name="Lu L."/>
            <person name="Lai Q."/>
            <person name="Shao Z."/>
            <person name="Qian P."/>
        </authorList>
    </citation>
    <scope>NUCLEOTIDE SEQUENCE [LARGE SCALE GENOMIC DNA]</scope>
    <source>
        <strain evidence="1 2">MCCC 1A02139</strain>
    </source>
</reference>
<name>A0A162KB74_9PROT</name>
<organism evidence="1 2">
    <name type="scientific">Tistrella mobilis</name>
    <dbReference type="NCBI Taxonomy" id="171437"/>
    <lineage>
        <taxon>Bacteria</taxon>
        <taxon>Pseudomonadati</taxon>
        <taxon>Pseudomonadota</taxon>
        <taxon>Alphaproteobacteria</taxon>
        <taxon>Geminicoccales</taxon>
        <taxon>Geminicoccaceae</taxon>
        <taxon>Tistrella</taxon>
    </lineage>
</organism>
<dbReference type="InterPro" id="IPR023476">
    <property type="entry name" value="Pep_tRNA_hydro_II_dom_sf"/>
</dbReference>
<dbReference type="Gene3D" id="3.40.1490.10">
    <property type="entry name" value="Bit1"/>
    <property type="match status" value="1"/>
</dbReference>
<dbReference type="InterPro" id="IPR017021">
    <property type="entry name" value="UCP033763"/>
</dbReference>
<comment type="caution">
    <text evidence="1">The sequence shown here is derived from an EMBL/GenBank/DDBJ whole genome shotgun (WGS) entry which is preliminary data.</text>
</comment>
<dbReference type="InterPro" id="IPR018988">
    <property type="entry name" value="DUF2000"/>
</dbReference>
<dbReference type="SUPFAM" id="SSF102462">
    <property type="entry name" value="Peptidyl-tRNA hydrolase II"/>
    <property type="match status" value="1"/>
</dbReference>
<evidence type="ECO:0000313" key="1">
    <source>
        <dbReference type="EMBL" id="KYO50850.1"/>
    </source>
</evidence>
<dbReference type="GeneID" id="97240899"/>
<dbReference type="RefSeq" id="WP_062767421.1">
    <property type="nucleotide sequence ID" value="NZ_CP121045.1"/>
</dbReference>
<gene>
    <name evidence="1" type="ORF">AUP44_01335</name>
</gene>
<sequence length="139" mass="14290">MTAASNRIAIIIDPALPAGLLANTIAGIAIGLGAARPELGAVALTDAAGRSTATITNLPVPVLQAPAEVIRSLLLKALPAPEEATVVPFPGFARSLHVFADYVAAFPTRDLGTETIDGFGLLGPDKWVRSLTGSLKLLR</sequence>
<dbReference type="Pfam" id="PF09391">
    <property type="entry name" value="DUF2000"/>
    <property type="match status" value="1"/>
</dbReference>
<proteinExistence type="predicted"/>
<evidence type="ECO:0000313" key="2">
    <source>
        <dbReference type="Proteomes" id="UP000075787"/>
    </source>
</evidence>
<protein>
    <recommendedName>
        <fullName evidence="3">DUF2000 domain-containing protein</fullName>
    </recommendedName>
</protein>
<dbReference type="PIRSF" id="PIRSF033736">
    <property type="entry name" value="UCP033763"/>
    <property type="match status" value="1"/>
</dbReference>
<evidence type="ECO:0008006" key="3">
    <source>
        <dbReference type="Google" id="ProtNLM"/>
    </source>
</evidence>
<dbReference type="EMBL" id="LPZR01000190">
    <property type="protein sequence ID" value="KYO50850.1"/>
    <property type="molecule type" value="Genomic_DNA"/>
</dbReference>
<dbReference type="AlphaFoldDB" id="A0A162KB74"/>